<dbReference type="EMBL" id="LXQA010585046">
    <property type="protein sequence ID" value="MCI60628.1"/>
    <property type="molecule type" value="Genomic_DNA"/>
</dbReference>
<keyword evidence="3" id="KW-1185">Reference proteome</keyword>
<protein>
    <submittedName>
        <fullName evidence="2">Uncharacterized protein</fullName>
    </submittedName>
</protein>
<comment type="caution">
    <text evidence="2">The sequence shown here is derived from an EMBL/GenBank/DDBJ whole genome shotgun (WGS) entry which is preliminary data.</text>
</comment>
<proteinExistence type="predicted"/>
<dbReference type="Proteomes" id="UP000265520">
    <property type="component" value="Unassembled WGS sequence"/>
</dbReference>
<evidence type="ECO:0000313" key="3">
    <source>
        <dbReference type="Proteomes" id="UP000265520"/>
    </source>
</evidence>
<sequence length="59" mass="7075">MQNSGAENYVAFDPEPERTLRKPQQEQHQVPPHNPQQHQYSDFELGMTASMYEQYYRMD</sequence>
<dbReference type="AlphaFoldDB" id="A0A392THZ8"/>
<feature type="compositionally biased region" description="Basic and acidic residues" evidence="1">
    <location>
        <begin position="15"/>
        <end position="25"/>
    </location>
</feature>
<accession>A0A392THZ8</accession>
<organism evidence="2 3">
    <name type="scientific">Trifolium medium</name>
    <dbReference type="NCBI Taxonomy" id="97028"/>
    <lineage>
        <taxon>Eukaryota</taxon>
        <taxon>Viridiplantae</taxon>
        <taxon>Streptophyta</taxon>
        <taxon>Embryophyta</taxon>
        <taxon>Tracheophyta</taxon>
        <taxon>Spermatophyta</taxon>
        <taxon>Magnoliopsida</taxon>
        <taxon>eudicotyledons</taxon>
        <taxon>Gunneridae</taxon>
        <taxon>Pentapetalae</taxon>
        <taxon>rosids</taxon>
        <taxon>fabids</taxon>
        <taxon>Fabales</taxon>
        <taxon>Fabaceae</taxon>
        <taxon>Papilionoideae</taxon>
        <taxon>50 kb inversion clade</taxon>
        <taxon>NPAAA clade</taxon>
        <taxon>Hologalegina</taxon>
        <taxon>IRL clade</taxon>
        <taxon>Trifolieae</taxon>
        <taxon>Trifolium</taxon>
    </lineage>
</organism>
<evidence type="ECO:0000313" key="2">
    <source>
        <dbReference type="EMBL" id="MCI60628.1"/>
    </source>
</evidence>
<feature type="region of interest" description="Disordered" evidence="1">
    <location>
        <begin position="1"/>
        <end position="44"/>
    </location>
</feature>
<feature type="compositionally biased region" description="Low complexity" evidence="1">
    <location>
        <begin position="26"/>
        <end position="39"/>
    </location>
</feature>
<name>A0A392THZ8_9FABA</name>
<reference evidence="2 3" key="1">
    <citation type="journal article" date="2018" name="Front. Plant Sci.">
        <title>Red Clover (Trifolium pratense) and Zigzag Clover (T. medium) - A Picture of Genomic Similarities and Differences.</title>
        <authorList>
            <person name="Dluhosova J."/>
            <person name="Istvanek J."/>
            <person name="Nedelnik J."/>
            <person name="Repkova J."/>
        </authorList>
    </citation>
    <scope>NUCLEOTIDE SEQUENCE [LARGE SCALE GENOMIC DNA]</scope>
    <source>
        <strain evidence="3">cv. 10/8</strain>
        <tissue evidence="2">Leaf</tissue>
    </source>
</reference>
<evidence type="ECO:0000256" key="1">
    <source>
        <dbReference type="SAM" id="MobiDB-lite"/>
    </source>
</evidence>